<sequence length="293" mass="34329">MFNLNKSLAKLKSFLEENDLNKKKSKIDNSFKIQPDHETIHKKIKNKQTINGQVGDNGQERRGVVMIKNFPHGFYEQQMYEYFSQFGEVTRLKIIRSRKTGKPKNYGFIEFRFEDVAEIAAKTMDNYLMFDRIVKCQILPPEKIKTNIFRNWNRPFVSSVEKHRLAHNQPKTAKQELRMVQRHLQQIRKMNTFLSDNGIEFECVIINRPNNLKAIKNDDDNGKIQSPEILTKKLIHSKKATNSTDTMPIEVIHMIRPKKRLSSSSSTTLLKRKRLMNAKLMKMKASFSVQKTV</sequence>
<dbReference type="Proteomes" id="UP000790347">
    <property type="component" value="Unassembled WGS sequence"/>
</dbReference>
<dbReference type="SUPFAM" id="SSF54928">
    <property type="entry name" value="RNA-binding domain, RBD"/>
    <property type="match status" value="1"/>
</dbReference>
<evidence type="ECO:0000256" key="4">
    <source>
        <dbReference type="PROSITE-ProRule" id="PRU00176"/>
    </source>
</evidence>
<reference evidence="6" key="1">
    <citation type="submission" date="2013-05" db="EMBL/GenBank/DDBJ databases">
        <authorList>
            <person name="Yim A.K.Y."/>
            <person name="Chan T.F."/>
            <person name="Ji K.M."/>
            <person name="Liu X.Y."/>
            <person name="Zhou J.W."/>
            <person name="Li R.Q."/>
            <person name="Yang K.Y."/>
            <person name="Li J."/>
            <person name="Li M."/>
            <person name="Law P.T.W."/>
            <person name="Wu Y.L."/>
            <person name="Cai Z.L."/>
            <person name="Qin H."/>
            <person name="Bao Y."/>
            <person name="Leung R.K.K."/>
            <person name="Ng P.K.S."/>
            <person name="Zou J."/>
            <person name="Zhong X.J."/>
            <person name="Ran P.X."/>
            <person name="Zhong N.S."/>
            <person name="Liu Z.G."/>
            <person name="Tsui S.K.W."/>
        </authorList>
    </citation>
    <scope>NUCLEOTIDE SEQUENCE</scope>
    <source>
        <strain evidence="6">Derf</strain>
        <tissue evidence="6">Whole organism</tissue>
    </source>
</reference>
<dbReference type="SMART" id="SM00360">
    <property type="entry name" value="RRM"/>
    <property type="match status" value="1"/>
</dbReference>
<dbReference type="EMBL" id="ASGP02000001">
    <property type="protein sequence ID" value="KAH9526376.1"/>
    <property type="molecule type" value="Genomic_DNA"/>
</dbReference>
<organism evidence="6 7">
    <name type="scientific">Dermatophagoides farinae</name>
    <name type="common">American house dust mite</name>
    <dbReference type="NCBI Taxonomy" id="6954"/>
    <lineage>
        <taxon>Eukaryota</taxon>
        <taxon>Metazoa</taxon>
        <taxon>Ecdysozoa</taxon>
        <taxon>Arthropoda</taxon>
        <taxon>Chelicerata</taxon>
        <taxon>Arachnida</taxon>
        <taxon>Acari</taxon>
        <taxon>Acariformes</taxon>
        <taxon>Sarcoptiformes</taxon>
        <taxon>Astigmata</taxon>
        <taxon>Psoroptidia</taxon>
        <taxon>Analgoidea</taxon>
        <taxon>Pyroglyphidae</taxon>
        <taxon>Dermatophagoidinae</taxon>
        <taxon>Dermatophagoides</taxon>
    </lineage>
</organism>
<evidence type="ECO:0000313" key="6">
    <source>
        <dbReference type="EMBL" id="KAH9526376.1"/>
    </source>
</evidence>
<reference evidence="6" key="2">
    <citation type="journal article" date="2022" name="Res Sq">
        <title>Comparative Genomics Reveals Insights into the Divergent Evolution of Astigmatic Mites and Household Pest Adaptations.</title>
        <authorList>
            <person name="Xiong Q."/>
            <person name="Wan A.T.-Y."/>
            <person name="Liu X.-Y."/>
            <person name="Fung C.S.-H."/>
            <person name="Xiao X."/>
            <person name="Malainual N."/>
            <person name="Hou J."/>
            <person name="Wang L."/>
            <person name="Wang M."/>
            <person name="Yang K."/>
            <person name="Cui Y."/>
            <person name="Leung E."/>
            <person name="Nong W."/>
            <person name="Shin S.-K."/>
            <person name="Au S."/>
            <person name="Jeong K.Y."/>
            <person name="Chew F.T."/>
            <person name="Hui J."/>
            <person name="Leung T.F."/>
            <person name="Tungtrongchitr A."/>
            <person name="Zhong N."/>
            <person name="Liu Z."/>
            <person name="Tsui S."/>
        </authorList>
    </citation>
    <scope>NUCLEOTIDE SEQUENCE</scope>
    <source>
        <strain evidence="6">Derf</strain>
        <tissue evidence="6">Whole organism</tissue>
    </source>
</reference>
<comment type="caution">
    <text evidence="6">The sequence shown here is derived from an EMBL/GenBank/DDBJ whole genome shotgun (WGS) entry which is preliminary data.</text>
</comment>
<keyword evidence="3" id="KW-0539">Nucleus</keyword>
<dbReference type="InterPro" id="IPR000504">
    <property type="entry name" value="RRM_dom"/>
</dbReference>
<keyword evidence="7" id="KW-1185">Reference proteome</keyword>
<feature type="domain" description="RRM" evidence="5">
    <location>
        <begin position="63"/>
        <end position="141"/>
    </location>
</feature>
<dbReference type="PANTHER" id="PTHR46754">
    <property type="entry name" value="MKI67 FHA DOMAIN-INTERACTING NUCLEOLAR PHOSPHOPROTEIN"/>
    <property type="match status" value="1"/>
</dbReference>
<keyword evidence="2 4" id="KW-0694">RNA-binding</keyword>
<evidence type="ECO:0000256" key="2">
    <source>
        <dbReference type="ARBA" id="ARBA00022884"/>
    </source>
</evidence>
<gene>
    <name evidence="6" type="ORF">DERF_000474</name>
</gene>
<dbReference type="Pfam" id="PF00076">
    <property type="entry name" value="RRM_1"/>
    <property type="match status" value="1"/>
</dbReference>
<evidence type="ECO:0000256" key="3">
    <source>
        <dbReference type="ARBA" id="ARBA00023242"/>
    </source>
</evidence>
<dbReference type="GO" id="GO:0003723">
    <property type="term" value="F:RNA binding"/>
    <property type="evidence" value="ECO:0007669"/>
    <property type="project" value="UniProtKB-UniRule"/>
</dbReference>
<dbReference type="InterPro" id="IPR035979">
    <property type="entry name" value="RBD_domain_sf"/>
</dbReference>
<evidence type="ECO:0000313" key="7">
    <source>
        <dbReference type="Proteomes" id="UP000790347"/>
    </source>
</evidence>
<name>A0A922L7Q5_DERFA</name>
<dbReference type="CDD" id="cd12307">
    <property type="entry name" value="RRM_NIFK_like"/>
    <property type="match status" value="1"/>
</dbReference>
<proteinExistence type="predicted"/>
<protein>
    <recommendedName>
        <fullName evidence="5">RRM domain-containing protein</fullName>
    </recommendedName>
</protein>
<comment type="subcellular location">
    <subcellularLocation>
        <location evidence="1">Nucleus</location>
        <location evidence="1">Nucleolus</location>
    </subcellularLocation>
</comment>
<evidence type="ECO:0000259" key="5">
    <source>
        <dbReference type="PROSITE" id="PS50102"/>
    </source>
</evidence>
<dbReference type="PROSITE" id="PS50102">
    <property type="entry name" value="RRM"/>
    <property type="match status" value="1"/>
</dbReference>
<accession>A0A922L7Q5</accession>
<dbReference type="GO" id="GO:0005730">
    <property type="term" value="C:nucleolus"/>
    <property type="evidence" value="ECO:0007669"/>
    <property type="project" value="UniProtKB-SubCell"/>
</dbReference>
<dbReference type="Gene3D" id="3.30.70.330">
    <property type="match status" value="1"/>
</dbReference>
<evidence type="ECO:0000256" key="1">
    <source>
        <dbReference type="ARBA" id="ARBA00004604"/>
    </source>
</evidence>
<dbReference type="InterPro" id="IPR012677">
    <property type="entry name" value="Nucleotide-bd_a/b_plait_sf"/>
</dbReference>
<dbReference type="AlphaFoldDB" id="A0A922L7Q5"/>